<evidence type="ECO:0000313" key="2">
    <source>
        <dbReference type="Proteomes" id="UP001500889"/>
    </source>
</evidence>
<organism evidence="1 2">
    <name type="scientific">Drosophila madeirensis</name>
    <name type="common">Fruit fly</name>
    <dbReference type="NCBI Taxonomy" id="30013"/>
    <lineage>
        <taxon>Eukaryota</taxon>
        <taxon>Metazoa</taxon>
        <taxon>Ecdysozoa</taxon>
        <taxon>Arthropoda</taxon>
        <taxon>Hexapoda</taxon>
        <taxon>Insecta</taxon>
        <taxon>Pterygota</taxon>
        <taxon>Neoptera</taxon>
        <taxon>Endopterygota</taxon>
        <taxon>Diptera</taxon>
        <taxon>Brachycera</taxon>
        <taxon>Muscomorpha</taxon>
        <taxon>Ephydroidea</taxon>
        <taxon>Drosophilidae</taxon>
        <taxon>Drosophila</taxon>
        <taxon>Sophophora</taxon>
    </lineage>
</organism>
<protein>
    <submittedName>
        <fullName evidence="1">Uncharacterized protein</fullName>
    </submittedName>
</protein>
<sequence>MGYMWDTQDAGHMGQGTLDQPAVVVPYPHPPFSARGLLNECAECPVLSCPESSSILLLLLLLSSASASQLNVKMLKIICITYAPLLLPRAGLSHTPGLWPNLTAYRMQLRGKLSWSPPCHTLWHMSAGMPDSSSWQIVQ</sequence>
<evidence type="ECO:0000313" key="1">
    <source>
        <dbReference type="EMBL" id="BFF92294.1"/>
    </source>
</evidence>
<keyword evidence="2" id="KW-1185">Reference proteome</keyword>
<dbReference type="AlphaFoldDB" id="A0AAU9F9D9"/>
<dbReference type="Proteomes" id="UP001500889">
    <property type="component" value="Chromosome O"/>
</dbReference>
<name>A0AAU9F9D9_DROMD</name>
<proteinExistence type="predicted"/>
<gene>
    <name evidence="1" type="ORF">DMAD_10380</name>
</gene>
<reference evidence="1 2" key="1">
    <citation type="submission" date="2024-02" db="EMBL/GenBank/DDBJ databases">
        <title>A chromosome-level genome assembly of Drosophila madeirensis, a fruit fly species endemic to Madeira island.</title>
        <authorList>
            <person name="Tomihara K."/>
            <person name="Llopart A."/>
            <person name="Yamamoto D."/>
        </authorList>
    </citation>
    <scope>NUCLEOTIDE SEQUENCE [LARGE SCALE GENOMIC DNA]</scope>
    <source>
        <strain evidence="1 2">RF1</strain>
    </source>
</reference>
<accession>A0AAU9F9D9</accession>
<dbReference type="EMBL" id="AP029263">
    <property type="protein sequence ID" value="BFF92294.1"/>
    <property type="molecule type" value="Genomic_DNA"/>
</dbReference>